<evidence type="ECO:0000256" key="1">
    <source>
        <dbReference type="ARBA" id="ARBA00004429"/>
    </source>
</evidence>
<dbReference type="PANTHER" id="PTHR30161">
    <property type="entry name" value="FLAGELLAR EXPORT PROTEIN, MEMBRANE FLHA SUBUNIT-RELATED"/>
    <property type="match status" value="1"/>
</dbReference>
<evidence type="ECO:0000256" key="8">
    <source>
        <dbReference type="ARBA" id="ARBA00023136"/>
    </source>
</evidence>
<dbReference type="RefSeq" id="WP_046671151.1">
    <property type="nucleotide sequence ID" value="NZ_LT598669.1"/>
</dbReference>
<reference evidence="10" key="1">
    <citation type="submission" date="2016-04" db="EMBL/GenBank/DDBJ databases">
        <authorList>
            <person name="Evans L.H."/>
            <person name="Alamgir A."/>
            <person name="Owens N."/>
            <person name="Weber N.D."/>
            <person name="Virtaneva K."/>
            <person name="Barbian K."/>
            <person name="Babar A."/>
            <person name="Rosenke K."/>
        </authorList>
    </citation>
    <scope>NUCLEOTIDE SEQUENCE</scope>
    <source>
        <strain evidence="10">86-2</strain>
        <strain evidence="11">92-3</strain>
    </source>
</reference>
<dbReference type="Gene3D" id="3.40.50.12790">
    <property type="entry name" value="FHIPEP family, domain 4"/>
    <property type="match status" value="1"/>
</dbReference>
<evidence type="ECO:0000256" key="9">
    <source>
        <dbReference type="SAM" id="Phobius"/>
    </source>
</evidence>
<feature type="transmembrane region" description="Helical" evidence="9">
    <location>
        <begin position="35"/>
        <end position="54"/>
    </location>
</feature>
<dbReference type="EMBL" id="FLUB01000020">
    <property type="protein sequence ID" value="SBV68200.1"/>
    <property type="molecule type" value="Genomic_DNA"/>
</dbReference>
<evidence type="ECO:0000313" key="11">
    <source>
        <dbReference type="EMBL" id="SBV68200.1"/>
    </source>
</evidence>
<evidence type="ECO:0000256" key="4">
    <source>
        <dbReference type="ARBA" id="ARBA00022475"/>
    </source>
</evidence>
<evidence type="ECO:0000313" key="10">
    <source>
        <dbReference type="EMBL" id="SBV63411.1"/>
    </source>
</evidence>
<gene>
    <name evidence="10" type="primary">invA</name>
    <name evidence="10" type="ORF">KL86CIT2_30053</name>
    <name evidence="11" type="ORF">KM92CIT3_80764</name>
</gene>
<dbReference type="Gene3D" id="3.40.30.60">
    <property type="entry name" value="FHIPEP family, domain 1"/>
    <property type="match status" value="1"/>
</dbReference>
<dbReference type="PANTHER" id="PTHR30161:SF2">
    <property type="entry name" value="INVASION PROTEIN INVA"/>
    <property type="match status" value="1"/>
</dbReference>
<keyword evidence="5" id="KW-0997">Cell inner membrane</keyword>
<proteinExistence type="inferred from homology"/>
<comment type="similarity">
    <text evidence="2">Belongs to the FHIPEP (flagella/HR/invasion proteins export pore) family.</text>
</comment>
<feature type="transmembrane region" description="Helical" evidence="9">
    <location>
        <begin position="66"/>
        <end position="86"/>
    </location>
</feature>
<dbReference type="Gene3D" id="1.10.8.540">
    <property type="entry name" value="FHIPEP family, domain 3"/>
    <property type="match status" value="1"/>
</dbReference>
<evidence type="ECO:0000256" key="3">
    <source>
        <dbReference type="ARBA" id="ARBA00022448"/>
    </source>
</evidence>
<dbReference type="PRINTS" id="PR00949">
    <property type="entry name" value="TYPE3IMAPROT"/>
</dbReference>
<dbReference type="GO" id="GO:0009306">
    <property type="term" value="P:protein secretion"/>
    <property type="evidence" value="ECO:0007669"/>
    <property type="project" value="InterPro"/>
</dbReference>
<evidence type="ECO:0000256" key="2">
    <source>
        <dbReference type="ARBA" id="ARBA00008835"/>
    </source>
</evidence>
<evidence type="ECO:0000256" key="7">
    <source>
        <dbReference type="ARBA" id="ARBA00022989"/>
    </source>
</evidence>
<name>A0A212I9E8_9ENTR</name>
<feature type="transmembrane region" description="Helical" evidence="9">
    <location>
        <begin position="98"/>
        <end position="124"/>
    </location>
</feature>
<dbReference type="InterPro" id="IPR042194">
    <property type="entry name" value="FHIPEP_1"/>
</dbReference>
<keyword evidence="7 9" id="KW-1133">Transmembrane helix</keyword>
<accession>A0A212I9E8</accession>
<dbReference type="Pfam" id="PF00771">
    <property type="entry name" value="FHIPEP"/>
    <property type="match status" value="1"/>
</dbReference>
<protein>
    <submittedName>
        <fullName evidence="10">Invasion protein InvA</fullName>
    </submittedName>
</protein>
<keyword evidence="6 9" id="KW-0812">Transmembrane</keyword>
<feature type="transmembrane region" description="Helical" evidence="9">
    <location>
        <begin position="12"/>
        <end position="29"/>
    </location>
</feature>
<dbReference type="NCBIfam" id="NF011865">
    <property type="entry name" value="PRK15337.1"/>
    <property type="match status" value="1"/>
</dbReference>
<feature type="transmembrane region" description="Helical" evidence="9">
    <location>
        <begin position="225"/>
        <end position="255"/>
    </location>
</feature>
<dbReference type="EMBL" id="FLUA01000027">
    <property type="protein sequence ID" value="SBV63411.1"/>
    <property type="molecule type" value="Genomic_DNA"/>
</dbReference>
<dbReference type="NCBIfam" id="TIGR01399">
    <property type="entry name" value="hrcV"/>
    <property type="match status" value="1"/>
</dbReference>
<dbReference type="PIRSF" id="PIRSF005419">
    <property type="entry name" value="FlhA"/>
    <property type="match status" value="1"/>
</dbReference>
<dbReference type="Gene3D" id="3.40.5.40">
    <property type="entry name" value="FHIPEP family, domain 2"/>
    <property type="match status" value="1"/>
</dbReference>
<dbReference type="InterPro" id="IPR042193">
    <property type="entry name" value="FHIPEP_3"/>
</dbReference>
<organism evidence="10">
    <name type="scientific">uncultured Citrobacter sp</name>
    <dbReference type="NCBI Taxonomy" id="200446"/>
    <lineage>
        <taxon>Bacteria</taxon>
        <taxon>Pseudomonadati</taxon>
        <taxon>Pseudomonadota</taxon>
        <taxon>Gammaproteobacteria</taxon>
        <taxon>Enterobacterales</taxon>
        <taxon>Enterobacteriaceae</taxon>
        <taxon>Citrobacter</taxon>
        <taxon>environmental samples</taxon>
    </lineage>
</organism>
<comment type="subcellular location">
    <subcellularLocation>
        <location evidence="1">Cell inner membrane</location>
        <topology evidence="1">Multi-pass membrane protein</topology>
    </subcellularLocation>
</comment>
<sequence length="676" mass="75420">MWQKIAKKPELFLVVLMILILAMLIIPLPTWLIDVLLAFNITFSILIFIGTFYIQKVLEFSALPSLLLITTLFRLALSISTSRMILVQADAGHIITTFGNFVIAGDIVVGFIIFSIVTLFQFIVITKGSERVAEVSARFSLDAMPGKQMSIDADLRAGNIDADDAQRRRSMLEKESQLYGALDGTMKFIKGDAIASIVIIFVNFIGGVSIGMGRHGMSFSGATDVYTILTIGDALVAQIPALLISIGTGFVVTRVSEDGKNLGNNIIDQIFQRDFVLIVTAIVAILIGCLPGFPLIVFMLIASIILAVFFNRTVKAKKQATSFGSIKMEPGGSSGSEGYTLLPIANIIPETVPLMVMLPEQDFSNLDIEHFGMRFSQDFYLNYGIELPKVSVIMSPNVQLNHVVVLINEVTAGVFPIKFGYFKLLNLDGIIDFPGIDIIITEYGNEKEYWVAEQNQELCSSLGFTLRSAEDEMMLSFQLLVTAQIPELFGIQETKNIMDKFERQYPELLKETYRHCTVQRVSEVLQRLLSERISVRNMKAVLEALAMWGGKERDTIQLVEHVRSALARYISDKFSTENVLSVMVLSPEIENKIRKGIKTSASGSFINMEPADNEFVIDRFEHHLLNLSRKDVVFLTAVDIRRYTKRLIMSQFTDLDVISFGEISESVKVNVIKMVD</sequence>
<keyword evidence="4" id="KW-1003">Cell membrane</keyword>
<evidence type="ECO:0000256" key="5">
    <source>
        <dbReference type="ARBA" id="ARBA00022519"/>
    </source>
</evidence>
<dbReference type="AlphaFoldDB" id="A0A212I9E8"/>
<evidence type="ECO:0000256" key="6">
    <source>
        <dbReference type="ARBA" id="ARBA00022692"/>
    </source>
</evidence>
<dbReference type="InterPro" id="IPR006302">
    <property type="entry name" value="T3SS_HrcV"/>
</dbReference>
<dbReference type="GO" id="GO:0005886">
    <property type="term" value="C:plasma membrane"/>
    <property type="evidence" value="ECO:0007669"/>
    <property type="project" value="UniProtKB-SubCell"/>
</dbReference>
<keyword evidence="8 9" id="KW-0472">Membrane</keyword>
<keyword evidence="3" id="KW-0813">Transport</keyword>
<feature type="transmembrane region" description="Helical" evidence="9">
    <location>
        <begin position="193"/>
        <end position="213"/>
    </location>
</feature>
<feature type="transmembrane region" description="Helical" evidence="9">
    <location>
        <begin position="276"/>
        <end position="309"/>
    </location>
</feature>
<dbReference type="InterPro" id="IPR025505">
    <property type="entry name" value="FHIPEP_CS"/>
</dbReference>
<dbReference type="InterPro" id="IPR042196">
    <property type="entry name" value="FHIPEP_4"/>
</dbReference>
<dbReference type="InterPro" id="IPR001712">
    <property type="entry name" value="T3SS_FHIPEP"/>
</dbReference>
<dbReference type="PROSITE" id="PS00994">
    <property type="entry name" value="FHIPEP"/>
    <property type="match status" value="1"/>
</dbReference>